<dbReference type="AlphaFoldDB" id="A0A5S5DU90"/>
<evidence type="ECO:0000256" key="1">
    <source>
        <dbReference type="ARBA" id="ARBA00004571"/>
    </source>
</evidence>
<dbReference type="RefSeq" id="WP_246154725.1">
    <property type="nucleotide sequence ID" value="NZ_VNHX01000001.1"/>
</dbReference>
<dbReference type="Gene3D" id="2.40.170.20">
    <property type="entry name" value="TonB-dependent receptor, beta-barrel domain"/>
    <property type="match status" value="1"/>
</dbReference>
<comment type="subcellular location">
    <subcellularLocation>
        <location evidence="1 7">Cell outer membrane</location>
        <topology evidence="1 7">Multi-pass membrane protein</topology>
    </subcellularLocation>
</comment>
<evidence type="ECO:0000256" key="2">
    <source>
        <dbReference type="ARBA" id="ARBA00022448"/>
    </source>
</evidence>
<evidence type="ECO:0000313" key="9">
    <source>
        <dbReference type="EMBL" id="TYP98422.1"/>
    </source>
</evidence>
<dbReference type="NCBIfam" id="TIGR04056">
    <property type="entry name" value="OMP_RagA_SusC"/>
    <property type="match status" value="1"/>
</dbReference>
<evidence type="ECO:0000256" key="6">
    <source>
        <dbReference type="ARBA" id="ARBA00023237"/>
    </source>
</evidence>
<evidence type="ECO:0000259" key="8">
    <source>
        <dbReference type="Pfam" id="PF07715"/>
    </source>
</evidence>
<sequence>MFTMDVYKKVGRTSLVALLFLVAMIPLARGQAQTVRGKVLDETSKPINGASVQVKGQQKSTTTDQHGDFSIEAQRGDVLQISFVGYRTSEQEVVGTQPLTIALATANNDLDEVVVIGYGTTRKRDLTGAVGSVKGADIRNIPVTTAAQAITGRVAGVNVVTQSGAPGAGVNILVRGGTSITGSTAPLYVVDGFVMEDALMKIDINDIENIDILKDASATAIYGARGANGVVLITTKSGKAGRATVDYNAYVSFERLGRKLDLLPVEEYVKYQYEFQTLAGRLNDFAGMYGGNPSDPNFSSGAFARINADYGSRPGIDWQGEVFGGQAVLQNHNVNVSGGSDKTKIMLAYNNTNQDGILAKSGFRRNSVRAKVNHELAKGINVDFNSLFQDANTQGGGSLNGMLKMAILQPATGGARFTDEELLHTDIAEELQAINSQYDIYNPIIMNDALNRSRAARLANVNLGLTARFLDDFTFRTSGSYQWGQTRTDFWDDGRTVNARNNRGPYGSIKNAEGFEWQWTNTLSWMKQLGQHNLNLLAGHEVRYEESQGLSHGYYEFPASNFGLKDVSLAGRTERGESEANRYGLVSAFFRGIYNYDDRYLLTATMRADGVSTFRQGNKWGGFPSASAAWNIHNEGFMEGVRFVDQLKLRVGYGTTGNDRIGSTRYATLYGSTVVAVDNSTVVGVKPSSTLGNPALVWEKTQTTNVALDAAFLNNRVNLTVDFYNNESKNLLLEVNIPTSTGYSKQYQNIAALRNRGVEFSLNTLNVRSENFQWRSALNLTFNRSKVKSLYGSSGSDYMITAYESRINFYTKVGGPVSTFYGYKYDGVYTTDDFVQQPDGTYVLKDGVASLKGKNRATVKPGDVKYLPVAGETDANGNPVWSTNDRTEIGSPEPKFFGGFNNEFVYKNFDLSIFLNFSYGNKAFNMNTQRFMGPYLPNQNSLGLMADRFTLIDPNTGLETTDLARLAALNPNQANKRQIWSLNSSNNIAISDPLDYYLEDASFLRVNNITLGYTLPSTLSRRAFVQKLRFYLTLNNIHTFTNYSGYDPEVSATDAILTRGVDNSAYPRTKSVVAGINLTF</sequence>
<gene>
    <name evidence="9" type="ORF">BC792_10176</name>
</gene>
<dbReference type="InterPro" id="IPR036942">
    <property type="entry name" value="Beta-barrel_TonB_sf"/>
</dbReference>
<dbReference type="Proteomes" id="UP000325105">
    <property type="component" value="Unassembled WGS sequence"/>
</dbReference>
<dbReference type="InterPro" id="IPR023996">
    <property type="entry name" value="TonB-dep_OMP_SusC/RagA"/>
</dbReference>
<keyword evidence="4 7" id="KW-0812">Transmembrane</keyword>
<proteinExistence type="inferred from homology"/>
<dbReference type="SUPFAM" id="SSF49464">
    <property type="entry name" value="Carboxypeptidase regulatory domain-like"/>
    <property type="match status" value="1"/>
</dbReference>
<dbReference type="InterPro" id="IPR023997">
    <property type="entry name" value="TonB-dep_OMP_SusC/RagA_CS"/>
</dbReference>
<name>A0A5S5DU90_9SPHI</name>
<dbReference type="FunFam" id="2.170.130.10:FF:000008">
    <property type="entry name" value="SusC/RagA family TonB-linked outer membrane protein"/>
    <property type="match status" value="1"/>
</dbReference>
<dbReference type="SUPFAM" id="SSF56935">
    <property type="entry name" value="Porins"/>
    <property type="match status" value="1"/>
</dbReference>
<dbReference type="Gene3D" id="2.60.40.1120">
    <property type="entry name" value="Carboxypeptidase-like, regulatory domain"/>
    <property type="match status" value="1"/>
</dbReference>
<dbReference type="Pfam" id="PF13715">
    <property type="entry name" value="CarbopepD_reg_2"/>
    <property type="match status" value="1"/>
</dbReference>
<keyword evidence="6 7" id="KW-0998">Cell outer membrane</keyword>
<dbReference type="InterPro" id="IPR008969">
    <property type="entry name" value="CarboxyPept-like_regulatory"/>
</dbReference>
<dbReference type="GO" id="GO:0009279">
    <property type="term" value="C:cell outer membrane"/>
    <property type="evidence" value="ECO:0007669"/>
    <property type="project" value="UniProtKB-SubCell"/>
</dbReference>
<keyword evidence="3 7" id="KW-1134">Transmembrane beta strand</keyword>
<dbReference type="EMBL" id="VNHX01000001">
    <property type="protein sequence ID" value="TYP98422.1"/>
    <property type="molecule type" value="Genomic_DNA"/>
</dbReference>
<keyword evidence="2 7" id="KW-0813">Transport</keyword>
<keyword evidence="5 7" id="KW-0472">Membrane</keyword>
<accession>A0A5S5DU90</accession>
<comment type="caution">
    <text evidence="9">The sequence shown here is derived from an EMBL/GenBank/DDBJ whole genome shotgun (WGS) entry which is preliminary data.</text>
</comment>
<organism evidence="9 10">
    <name type="scientific">Sphingobacterium allocomposti</name>
    <dbReference type="NCBI Taxonomy" id="415956"/>
    <lineage>
        <taxon>Bacteria</taxon>
        <taxon>Pseudomonadati</taxon>
        <taxon>Bacteroidota</taxon>
        <taxon>Sphingobacteriia</taxon>
        <taxon>Sphingobacteriales</taxon>
        <taxon>Sphingobacteriaceae</taxon>
        <taxon>Sphingobacterium</taxon>
    </lineage>
</organism>
<comment type="similarity">
    <text evidence="7">Belongs to the TonB-dependent receptor family.</text>
</comment>
<dbReference type="Pfam" id="PF07715">
    <property type="entry name" value="Plug"/>
    <property type="match status" value="1"/>
</dbReference>
<dbReference type="NCBIfam" id="TIGR04057">
    <property type="entry name" value="SusC_RagA_signa"/>
    <property type="match status" value="1"/>
</dbReference>
<evidence type="ECO:0000256" key="3">
    <source>
        <dbReference type="ARBA" id="ARBA00022452"/>
    </source>
</evidence>
<dbReference type="InterPro" id="IPR037066">
    <property type="entry name" value="Plug_dom_sf"/>
</dbReference>
<evidence type="ECO:0000256" key="7">
    <source>
        <dbReference type="PROSITE-ProRule" id="PRU01360"/>
    </source>
</evidence>
<keyword evidence="10" id="KW-1185">Reference proteome</keyword>
<evidence type="ECO:0000256" key="4">
    <source>
        <dbReference type="ARBA" id="ARBA00022692"/>
    </source>
</evidence>
<evidence type="ECO:0000256" key="5">
    <source>
        <dbReference type="ARBA" id="ARBA00023136"/>
    </source>
</evidence>
<dbReference type="InterPro" id="IPR039426">
    <property type="entry name" value="TonB-dep_rcpt-like"/>
</dbReference>
<feature type="domain" description="TonB-dependent receptor plug" evidence="8">
    <location>
        <begin position="123"/>
        <end position="230"/>
    </location>
</feature>
<dbReference type="InterPro" id="IPR012910">
    <property type="entry name" value="Plug_dom"/>
</dbReference>
<protein>
    <submittedName>
        <fullName evidence="9">TonB-linked SusC/RagA family outer membrane protein</fullName>
    </submittedName>
</protein>
<dbReference type="Gene3D" id="2.170.130.10">
    <property type="entry name" value="TonB-dependent receptor, plug domain"/>
    <property type="match status" value="1"/>
</dbReference>
<evidence type="ECO:0000313" key="10">
    <source>
        <dbReference type="Proteomes" id="UP000325105"/>
    </source>
</evidence>
<reference evidence="9 10" key="1">
    <citation type="submission" date="2019-07" db="EMBL/GenBank/DDBJ databases">
        <title>Genomic Encyclopedia of Archaeal and Bacterial Type Strains, Phase II (KMG-II): from individual species to whole genera.</title>
        <authorList>
            <person name="Goeker M."/>
        </authorList>
    </citation>
    <scope>NUCLEOTIDE SEQUENCE [LARGE SCALE GENOMIC DNA]</scope>
    <source>
        <strain evidence="9 10">DSM 18850</strain>
    </source>
</reference>
<dbReference type="PROSITE" id="PS52016">
    <property type="entry name" value="TONB_DEPENDENT_REC_3"/>
    <property type="match status" value="1"/>
</dbReference>